<dbReference type="Gramene" id="ERN05479">
    <property type="protein sequence ID" value="ERN05479"/>
    <property type="gene ID" value="AMTR_s00007p00252700"/>
</dbReference>
<protein>
    <recommendedName>
        <fullName evidence="10">RNase III domain-containing protein</fullName>
    </recommendedName>
</protein>
<evidence type="ECO:0000259" key="10">
    <source>
        <dbReference type="PROSITE" id="PS50142"/>
    </source>
</evidence>
<dbReference type="Gene3D" id="1.10.1520.10">
    <property type="entry name" value="Ribonuclease III domain"/>
    <property type="match status" value="1"/>
</dbReference>
<dbReference type="AlphaFoldDB" id="W1PCN6"/>
<keyword evidence="4" id="KW-0479">Metal-binding</keyword>
<evidence type="ECO:0000256" key="3">
    <source>
        <dbReference type="ARBA" id="ARBA00022722"/>
    </source>
</evidence>
<dbReference type="EMBL" id="KI394011">
    <property type="protein sequence ID" value="ERN05479.1"/>
    <property type="molecule type" value="Genomic_DNA"/>
</dbReference>
<evidence type="ECO:0000256" key="4">
    <source>
        <dbReference type="ARBA" id="ARBA00022723"/>
    </source>
</evidence>
<accession>W1PCN6</accession>
<gene>
    <name evidence="11" type="ORF">AMTR_s00007p00252700</name>
</gene>
<name>W1PCN6_AMBTC</name>
<dbReference type="PANTHER" id="PTHR14950:SF49">
    <property type="entry name" value="RIBONUCLEASE 3-LIKE PROTEIN 2-RELATED"/>
    <property type="match status" value="1"/>
</dbReference>
<keyword evidence="7" id="KW-0460">Magnesium</keyword>
<comment type="cofactor">
    <cofactor evidence="1">
        <name>Mn(2+)</name>
        <dbReference type="ChEBI" id="CHEBI:29035"/>
    </cofactor>
</comment>
<dbReference type="OMA" id="CANTNTE"/>
<dbReference type="HOGENOM" id="CLU_786071_0_0_1"/>
<dbReference type="Proteomes" id="UP000017836">
    <property type="component" value="Unassembled WGS sequence"/>
</dbReference>
<reference evidence="12" key="1">
    <citation type="journal article" date="2013" name="Science">
        <title>The Amborella genome and the evolution of flowering plants.</title>
        <authorList>
            <consortium name="Amborella Genome Project"/>
        </authorList>
    </citation>
    <scope>NUCLEOTIDE SEQUENCE [LARGE SCALE GENOMIC DNA]</scope>
</reference>
<keyword evidence="8" id="KW-0694">RNA-binding</keyword>
<comment type="cofactor">
    <cofactor evidence="2">
        <name>Mg(2+)</name>
        <dbReference type="ChEBI" id="CHEBI:18420"/>
    </cofactor>
</comment>
<dbReference type="CDD" id="cd00593">
    <property type="entry name" value="RIBOc"/>
    <property type="match status" value="1"/>
</dbReference>
<dbReference type="SMART" id="SM00535">
    <property type="entry name" value="RIBOc"/>
    <property type="match status" value="1"/>
</dbReference>
<evidence type="ECO:0000256" key="8">
    <source>
        <dbReference type="ARBA" id="ARBA00022884"/>
    </source>
</evidence>
<dbReference type="SUPFAM" id="SSF69065">
    <property type="entry name" value="RNase III domain-like"/>
    <property type="match status" value="1"/>
</dbReference>
<dbReference type="InterPro" id="IPR000999">
    <property type="entry name" value="RNase_III_dom"/>
</dbReference>
<dbReference type="GO" id="GO:0004525">
    <property type="term" value="F:ribonuclease III activity"/>
    <property type="evidence" value="ECO:0000318"/>
    <property type="project" value="GO_Central"/>
</dbReference>
<dbReference type="GO" id="GO:0003723">
    <property type="term" value="F:RNA binding"/>
    <property type="evidence" value="ECO:0000318"/>
    <property type="project" value="GO_Central"/>
</dbReference>
<sequence length="353" mass="40106">MGVSGVDVVSELELLLNYRFLNRQLLEDALIHSSIGGPTSYERLEFVGDAAITLAFTNHVYMTYPTLPPGDLSLLRAANISTEKLARVAVKHGFYNYLLRDAPNLDVKVSEFIEAINKSPDEVDWLMKAPKVLADVVESIAGAVFVDSDYNLQMLWNVFRKFFEPIINPVTLKNHPLTELQERCQKKGEQLEFSHKNKGNLNVFHVLVDGKFMGKGSNEVKEVAKLCAVKDALANYMKIEEESSPDTTLMGTENDPKLEKDFDEDGGRMPLDNVVKREPTSPMIDDVRERKVARLMINNVKEERKLLIPVSKGGTEKESWKHILQVYCCRKRLGKPTYEYLHLLKTMFQRIAT</sequence>
<keyword evidence="6" id="KW-0378">Hydrolase</keyword>
<dbReference type="GO" id="GO:0046872">
    <property type="term" value="F:metal ion binding"/>
    <property type="evidence" value="ECO:0007669"/>
    <property type="project" value="UniProtKB-KW"/>
</dbReference>
<dbReference type="STRING" id="13333.W1PCN6"/>
<dbReference type="SUPFAM" id="SSF54768">
    <property type="entry name" value="dsRNA-binding domain-like"/>
    <property type="match status" value="1"/>
</dbReference>
<evidence type="ECO:0000256" key="9">
    <source>
        <dbReference type="SAM" id="MobiDB-lite"/>
    </source>
</evidence>
<evidence type="ECO:0000256" key="6">
    <source>
        <dbReference type="ARBA" id="ARBA00022801"/>
    </source>
</evidence>
<feature type="domain" description="RNase III" evidence="10">
    <location>
        <begin position="9"/>
        <end position="149"/>
    </location>
</feature>
<dbReference type="PANTHER" id="PTHR14950">
    <property type="entry name" value="DICER-RELATED"/>
    <property type="match status" value="1"/>
</dbReference>
<feature type="region of interest" description="Disordered" evidence="9">
    <location>
        <begin position="243"/>
        <end position="272"/>
    </location>
</feature>
<evidence type="ECO:0000256" key="1">
    <source>
        <dbReference type="ARBA" id="ARBA00001936"/>
    </source>
</evidence>
<proteinExistence type="predicted"/>
<evidence type="ECO:0000256" key="2">
    <source>
        <dbReference type="ARBA" id="ARBA00001946"/>
    </source>
</evidence>
<dbReference type="InterPro" id="IPR036389">
    <property type="entry name" value="RNase_III_sf"/>
</dbReference>
<dbReference type="GO" id="GO:0005737">
    <property type="term" value="C:cytoplasm"/>
    <property type="evidence" value="ECO:0000318"/>
    <property type="project" value="GO_Central"/>
</dbReference>
<keyword evidence="12" id="KW-1185">Reference proteome</keyword>
<evidence type="ECO:0000256" key="7">
    <source>
        <dbReference type="ARBA" id="ARBA00022842"/>
    </source>
</evidence>
<dbReference type="GO" id="GO:0030422">
    <property type="term" value="P:siRNA processing"/>
    <property type="evidence" value="ECO:0000318"/>
    <property type="project" value="GO_Central"/>
</dbReference>
<dbReference type="eggNOG" id="KOG0701">
    <property type="taxonomic scope" value="Eukaryota"/>
</dbReference>
<dbReference type="FunFam" id="1.10.1520.10:FF:000004">
    <property type="entry name" value="Endoribonuclease dicer-like 1"/>
    <property type="match status" value="1"/>
</dbReference>
<keyword evidence="5" id="KW-0255">Endonuclease</keyword>
<evidence type="ECO:0000313" key="11">
    <source>
        <dbReference type="EMBL" id="ERN05479.1"/>
    </source>
</evidence>
<keyword evidence="3" id="KW-0540">Nuclease</keyword>
<dbReference type="PROSITE" id="PS50142">
    <property type="entry name" value="RNASE_3_2"/>
    <property type="match status" value="1"/>
</dbReference>
<dbReference type="PROSITE" id="PS00517">
    <property type="entry name" value="RNASE_3_1"/>
    <property type="match status" value="1"/>
</dbReference>
<evidence type="ECO:0000256" key="5">
    <source>
        <dbReference type="ARBA" id="ARBA00022759"/>
    </source>
</evidence>
<dbReference type="GO" id="GO:0005634">
    <property type="term" value="C:nucleus"/>
    <property type="evidence" value="ECO:0000318"/>
    <property type="project" value="GO_Central"/>
</dbReference>
<evidence type="ECO:0000313" key="12">
    <source>
        <dbReference type="Proteomes" id="UP000017836"/>
    </source>
</evidence>
<dbReference type="Gene3D" id="3.30.160.20">
    <property type="match status" value="1"/>
</dbReference>
<dbReference type="Pfam" id="PF00636">
    <property type="entry name" value="Ribonuclease_3"/>
    <property type="match status" value="1"/>
</dbReference>
<organism evidence="11 12">
    <name type="scientific">Amborella trichopoda</name>
    <dbReference type="NCBI Taxonomy" id="13333"/>
    <lineage>
        <taxon>Eukaryota</taxon>
        <taxon>Viridiplantae</taxon>
        <taxon>Streptophyta</taxon>
        <taxon>Embryophyta</taxon>
        <taxon>Tracheophyta</taxon>
        <taxon>Spermatophyta</taxon>
        <taxon>Magnoliopsida</taxon>
        <taxon>Amborellales</taxon>
        <taxon>Amborellaceae</taxon>
        <taxon>Amborella</taxon>
    </lineage>
</organism>